<accession>A0A553P483</accession>
<dbReference type="GO" id="GO:0042393">
    <property type="term" value="F:histone binding"/>
    <property type="evidence" value="ECO:0007669"/>
    <property type="project" value="InterPro"/>
</dbReference>
<dbReference type="Pfam" id="PF10228">
    <property type="entry name" value="HPF1"/>
    <property type="match status" value="1"/>
</dbReference>
<proteinExistence type="inferred from homology"/>
<keyword evidence="5" id="KW-0539">Nucleus</keyword>
<dbReference type="Pfam" id="PF10283">
    <property type="entry name" value="zf-CCHH"/>
    <property type="match status" value="1"/>
</dbReference>
<dbReference type="EMBL" id="VCGU01000008">
    <property type="protein sequence ID" value="TRY72495.1"/>
    <property type="molecule type" value="Genomic_DNA"/>
</dbReference>
<dbReference type="GO" id="GO:0005634">
    <property type="term" value="C:nucleus"/>
    <property type="evidence" value="ECO:0007669"/>
    <property type="project" value="UniProtKB-SubCell"/>
</dbReference>
<dbReference type="InterPro" id="IPR019406">
    <property type="entry name" value="APLF_PBZ"/>
</dbReference>
<sequence>MSSALPMSNPGLAHRPVCKYGRECYQKNPMHHEKFQHPTSQEQQKENQAMAANKRATPPPDDSAGEASQPTMDQSSPLKKSKMDDDGHEATQDAKDQADVNLISANTPLNPVADPDDPPELPASPMDMKANLKQKFLMDYPPDFYCFWQFCQERNRDHPELALVDTCGLRLTGPFDVLAGAWTGTARRPSADYLAHARYFYDPPEFQTVLASADERQLFHIGYFRDDPAALPDFVASNDPAQDCRLNVMGDNLFAAVYRYVMDVMRDAEPFRQTALEKLKAALHVYTTMKIQDHDFSLDLRTPKIKSRERRKVATTFQGVGLVVPYNKETQVGYREIPETTASLKRIFKNINEASTEEKRAQAMDVLQELMTNVQFANDEGDPGMSVELGLNAFATGGPHLHGSIEHLLGVGYELMDRPEYAQVIRAHLKRRNDGGLTCSRFIIGKYKC</sequence>
<dbReference type="PANTHER" id="PTHR13386:SF1">
    <property type="entry name" value="HISTONE PARYLATION FACTOR 1"/>
    <property type="match status" value="1"/>
</dbReference>
<comment type="similarity">
    <text evidence="3">Belongs to the HPF1 family.</text>
</comment>
<evidence type="ECO:0000256" key="1">
    <source>
        <dbReference type="ARBA" id="ARBA00004123"/>
    </source>
</evidence>
<comment type="subcellular location">
    <subcellularLocation>
        <location evidence="2">Chromosome</location>
    </subcellularLocation>
    <subcellularLocation>
        <location evidence="1">Nucleus</location>
    </subcellularLocation>
</comment>
<evidence type="ECO:0000256" key="5">
    <source>
        <dbReference type="ARBA" id="ARBA00023242"/>
    </source>
</evidence>
<evidence type="ECO:0000313" key="8">
    <source>
        <dbReference type="EMBL" id="TRY72495.1"/>
    </source>
</evidence>
<feature type="compositionally biased region" description="Basic and acidic residues" evidence="6">
    <location>
        <begin position="81"/>
        <end position="98"/>
    </location>
</feature>
<keyword evidence="9" id="KW-1185">Reference proteome</keyword>
<dbReference type="GO" id="GO:0072572">
    <property type="term" value="F:poly-ADP-D-ribose binding"/>
    <property type="evidence" value="ECO:0007669"/>
    <property type="project" value="TreeGrafter"/>
</dbReference>
<feature type="compositionally biased region" description="Polar residues" evidence="6">
    <location>
        <begin position="66"/>
        <end position="78"/>
    </location>
</feature>
<dbReference type="GO" id="GO:0006974">
    <property type="term" value="P:DNA damage response"/>
    <property type="evidence" value="ECO:0007669"/>
    <property type="project" value="InterPro"/>
</dbReference>
<dbReference type="InterPro" id="IPR019361">
    <property type="entry name" value="HPF1"/>
</dbReference>
<dbReference type="Proteomes" id="UP000318571">
    <property type="component" value="Chromosome 7"/>
</dbReference>
<keyword evidence="4" id="KW-0158">Chromosome</keyword>
<evidence type="ECO:0000256" key="2">
    <source>
        <dbReference type="ARBA" id="ARBA00004286"/>
    </source>
</evidence>
<gene>
    <name evidence="8" type="ORF">TCAL_10382</name>
</gene>
<feature type="domain" description="PBZ-type" evidence="7">
    <location>
        <begin position="15"/>
        <end position="39"/>
    </location>
</feature>
<dbReference type="OMA" id="HKELHML"/>
<comment type="caution">
    <text evidence="8">The sequence shown here is derived from an EMBL/GenBank/DDBJ whole genome shotgun (WGS) entry which is preliminary data.</text>
</comment>
<dbReference type="AlphaFoldDB" id="A0A553P483"/>
<reference evidence="8 9" key="1">
    <citation type="journal article" date="2018" name="Nat. Ecol. Evol.">
        <title>Genomic signatures of mitonuclear coevolution across populations of Tigriopus californicus.</title>
        <authorList>
            <person name="Barreto F.S."/>
            <person name="Watson E.T."/>
            <person name="Lima T.G."/>
            <person name="Willett C.S."/>
            <person name="Edmands S."/>
            <person name="Li W."/>
            <person name="Burton R.S."/>
        </authorList>
    </citation>
    <scope>NUCLEOTIDE SEQUENCE [LARGE SCALE GENOMIC DNA]</scope>
    <source>
        <strain evidence="8 9">San Diego</strain>
    </source>
</reference>
<evidence type="ECO:0000256" key="6">
    <source>
        <dbReference type="SAM" id="MobiDB-lite"/>
    </source>
</evidence>
<name>A0A553P483_TIGCA</name>
<feature type="region of interest" description="Disordered" evidence="6">
    <location>
        <begin position="29"/>
        <end position="126"/>
    </location>
</feature>
<dbReference type="GO" id="GO:0005694">
    <property type="term" value="C:chromosome"/>
    <property type="evidence" value="ECO:0007669"/>
    <property type="project" value="UniProtKB-SubCell"/>
</dbReference>
<evidence type="ECO:0000256" key="3">
    <source>
        <dbReference type="ARBA" id="ARBA00010803"/>
    </source>
</evidence>
<evidence type="ECO:0000256" key="4">
    <source>
        <dbReference type="ARBA" id="ARBA00022454"/>
    </source>
</evidence>
<dbReference type="OrthoDB" id="416496at2759"/>
<protein>
    <recommendedName>
        <fullName evidence="7">PBZ-type domain-containing protein</fullName>
    </recommendedName>
</protein>
<dbReference type="STRING" id="6832.A0A553P483"/>
<dbReference type="PANTHER" id="PTHR13386">
    <property type="entry name" value="HISTONE PARYLATION FACTOR 1"/>
    <property type="match status" value="1"/>
</dbReference>
<organism evidence="8 9">
    <name type="scientific">Tigriopus californicus</name>
    <name type="common">Marine copepod</name>
    <dbReference type="NCBI Taxonomy" id="6832"/>
    <lineage>
        <taxon>Eukaryota</taxon>
        <taxon>Metazoa</taxon>
        <taxon>Ecdysozoa</taxon>
        <taxon>Arthropoda</taxon>
        <taxon>Crustacea</taxon>
        <taxon>Multicrustacea</taxon>
        <taxon>Hexanauplia</taxon>
        <taxon>Copepoda</taxon>
        <taxon>Harpacticoida</taxon>
        <taxon>Harpacticidae</taxon>
        <taxon>Tigriopus</taxon>
    </lineage>
</organism>
<evidence type="ECO:0000259" key="7">
    <source>
        <dbReference type="Pfam" id="PF10283"/>
    </source>
</evidence>
<evidence type="ECO:0000313" key="9">
    <source>
        <dbReference type="Proteomes" id="UP000318571"/>
    </source>
</evidence>